<dbReference type="PROSITE" id="PS51257">
    <property type="entry name" value="PROKAR_LIPOPROTEIN"/>
    <property type="match status" value="1"/>
</dbReference>
<dbReference type="EMBL" id="FMVF01000004">
    <property type="protein sequence ID" value="SCY25006.1"/>
    <property type="molecule type" value="Genomic_DNA"/>
</dbReference>
<dbReference type="AlphaFoldDB" id="A0A1G5EDG3"/>
<dbReference type="Proteomes" id="UP000199354">
    <property type="component" value="Unassembled WGS sequence"/>
</dbReference>
<keyword evidence="2" id="KW-1185">Reference proteome</keyword>
<dbReference type="RefSeq" id="WP_139149607.1">
    <property type="nucleotide sequence ID" value="NZ_FMVF01000004.1"/>
</dbReference>
<evidence type="ECO:0000313" key="1">
    <source>
        <dbReference type="EMBL" id="SCY25006.1"/>
    </source>
</evidence>
<proteinExistence type="predicted"/>
<organism evidence="1 2">
    <name type="scientific">Flavobacterium caeni</name>
    <dbReference type="NCBI Taxonomy" id="490189"/>
    <lineage>
        <taxon>Bacteria</taxon>
        <taxon>Pseudomonadati</taxon>
        <taxon>Bacteroidota</taxon>
        <taxon>Flavobacteriia</taxon>
        <taxon>Flavobacteriales</taxon>
        <taxon>Flavobacteriaceae</taxon>
        <taxon>Flavobacterium</taxon>
    </lineage>
</organism>
<reference evidence="1 2" key="1">
    <citation type="submission" date="2016-10" db="EMBL/GenBank/DDBJ databases">
        <authorList>
            <person name="de Groot N.N."/>
        </authorList>
    </citation>
    <scope>NUCLEOTIDE SEQUENCE [LARGE SCALE GENOMIC DNA]</scope>
    <source>
        <strain evidence="1 2">CGMCC 1.7031</strain>
    </source>
</reference>
<evidence type="ECO:0000313" key="2">
    <source>
        <dbReference type="Proteomes" id="UP000199354"/>
    </source>
</evidence>
<gene>
    <name evidence="1" type="ORF">SAMN02927903_01022</name>
</gene>
<dbReference type="OrthoDB" id="1447646at2"/>
<evidence type="ECO:0008006" key="3">
    <source>
        <dbReference type="Google" id="ProtNLM"/>
    </source>
</evidence>
<accession>A0A1G5EDG3</accession>
<protein>
    <recommendedName>
        <fullName evidence="3">Lipoprotein</fullName>
    </recommendedName>
</protein>
<sequence length="162" mass="17854">MKKIIVLCLLIAYGCGANKTASQIALAGKCPGKGECTIELLRDKAMVVEHTANGIRYSTETKKGTSVVKYQYNRIVPKNVQDGSYRVEIVFEYDGQTNQTLRDGQLEATKMLYGRFCYCKDGVGYFAVNQGTLSIDANGHGTADISVPQISQLIKKIEFDLK</sequence>
<name>A0A1G5EDG3_9FLAO</name>